<feature type="compositionally biased region" description="Basic and acidic residues" evidence="6">
    <location>
        <begin position="11"/>
        <end position="28"/>
    </location>
</feature>
<name>A0A5C5BB54_9MICO</name>
<feature type="region of interest" description="Disordered" evidence="6">
    <location>
        <begin position="1"/>
        <end position="64"/>
    </location>
</feature>
<protein>
    <recommendedName>
        <fullName evidence="3 4">Protein GrpE</fullName>
    </recommendedName>
    <alternativeName>
        <fullName evidence="3">HSP-70 cofactor</fullName>
    </alternativeName>
</protein>
<dbReference type="SUPFAM" id="SSF51064">
    <property type="entry name" value="Head domain of nucleotide exchange factor GrpE"/>
    <property type="match status" value="1"/>
</dbReference>
<keyword evidence="2 3" id="KW-0143">Chaperone</keyword>
<comment type="subcellular location">
    <subcellularLocation>
        <location evidence="3">Cytoplasm</location>
    </subcellularLocation>
</comment>
<comment type="similarity">
    <text evidence="1 3 5">Belongs to the GrpE family.</text>
</comment>
<evidence type="ECO:0000256" key="1">
    <source>
        <dbReference type="ARBA" id="ARBA00009054"/>
    </source>
</evidence>
<dbReference type="CDD" id="cd00446">
    <property type="entry name" value="GrpE"/>
    <property type="match status" value="1"/>
</dbReference>
<dbReference type="PRINTS" id="PR00773">
    <property type="entry name" value="GRPEPROTEIN"/>
</dbReference>
<gene>
    <name evidence="3" type="primary">grpE</name>
    <name evidence="7" type="ORF">FH969_11385</name>
</gene>
<evidence type="ECO:0000256" key="3">
    <source>
        <dbReference type="HAMAP-Rule" id="MF_01151"/>
    </source>
</evidence>
<dbReference type="GO" id="GO:0000774">
    <property type="term" value="F:adenyl-nucleotide exchange factor activity"/>
    <property type="evidence" value="ECO:0007669"/>
    <property type="project" value="InterPro"/>
</dbReference>
<dbReference type="HAMAP" id="MF_01151">
    <property type="entry name" value="GrpE"/>
    <property type="match status" value="1"/>
</dbReference>
<organism evidence="7 8">
    <name type="scientific">Miniimonas arenae</name>
    <dbReference type="NCBI Taxonomy" id="676201"/>
    <lineage>
        <taxon>Bacteria</taxon>
        <taxon>Bacillati</taxon>
        <taxon>Actinomycetota</taxon>
        <taxon>Actinomycetes</taxon>
        <taxon>Micrococcales</taxon>
        <taxon>Beutenbergiaceae</taxon>
        <taxon>Miniimonas</taxon>
    </lineage>
</organism>
<dbReference type="InterPro" id="IPR013805">
    <property type="entry name" value="GrpE_CC"/>
</dbReference>
<dbReference type="AlphaFoldDB" id="A0A5C5BB54"/>
<dbReference type="PANTHER" id="PTHR21237">
    <property type="entry name" value="GRPE PROTEIN"/>
    <property type="match status" value="1"/>
</dbReference>
<dbReference type="GO" id="GO:0042803">
    <property type="term" value="F:protein homodimerization activity"/>
    <property type="evidence" value="ECO:0007669"/>
    <property type="project" value="InterPro"/>
</dbReference>
<evidence type="ECO:0000256" key="4">
    <source>
        <dbReference type="RuleBase" id="RU000639"/>
    </source>
</evidence>
<dbReference type="Proteomes" id="UP000313849">
    <property type="component" value="Unassembled WGS sequence"/>
</dbReference>
<keyword evidence="3 4" id="KW-0346">Stress response</keyword>
<dbReference type="SUPFAM" id="SSF58014">
    <property type="entry name" value="Coiled-coil domain of nucleotide exchange factor GrpE"/>
    <property type="match status" value="1"/>
</dbReference>
<dbReference type="OrthoDB" id="5191115at2"/>
<keyword evidence="8" id="KW-1185">Reference proteome</keyword>
<dbReference type="GO" id="GO:0006457">
    <property type="term" value="P:protein folding"/>
    <property type="evidence" value="ECO:0007669"/>
    <property type="project" value="InterPro"/>
</dbReference>
<dbReference type="PANTHER" id="PTHR21237:SF23">
    <property type="entry name" value="GRPE PROTEIN HOMOLOG, MITOCHONDRIAL"/>
    <property type="match status" value="1"/>
</dbReference>
<dbReference type="RefSeq" id="WP_139987317.1">
    <property type="nucleotide sequence ID" value="NZ_VENP01000046.1"/>
</dbReference>
<dbReference type="GO" id="GO:0005737">
    <property type="term" value="C:cytoplasm"/>
    <property type="evidence" value="ECO:0007669"/>
    <property type="project" value="UniProtKB-SubCell"/>
</dbReference>
<dbReference type="PROSITE" id="PS01071">
    <property type="entry name" value="GRPE"/>
    <property type="match status" value="1"/>
</dbReference>
<proteinExistence type="inferred from homology"/>
<evidence type="ECO:0000256" key="2">
    <source>
        <dbReference type="ARBA" id="ARBA00023186"/>
    </source>
</evidence>
<keyword evidence="3" id="KW-0963">Cytoplasm</keyword>
<dbReference type="EMBL" id="VENP01000046">
    <property type="protein sequence ID" value="TNU73427.1"/>
    <property type="molecule type" value="Genomic_DNA"/>
</dbReference>
<evidence type="ECO:0000313" key="8">
    <source>
        <dbReference type="Proteomes" id="UP000313849"/>
    </source>
</evidence>
<evidence type="ECO:0000313" key="7">
    <source>
        <dbReference type="EMBL" id="TNU73427.1"/>
    </source>
</evidence>
<evidence type="ECO:0000256" key="5">
    <source>
        <dbReference type="RuleBase" id="RU004478"/>
    </source>
</evidence>
<dbReference type="InterPro" id="IPR000740">
    <property type="entry name" value="GrpE"/>
</dbReference>
<sequence length="212" mass="22715">MTSSEEYGEPIIRDKRRFDPNTGERRDAPAAGAPAPGEDSQAGPDGGTQVPPSGAGAQGEGDELAAARAEALDLADQLARAKAEVYNIEQRFNAFVKRSRELEAAARETGRADVVEALIPVLDDVELARQHGELDGPFLAIADKLEQLLATRFGVERFGAQGEEFDPNHHEALMHQADPEADTARIAMVAQPGYRRGEAVIRPARVGVVGPE</sequence>
<dbReference type="Gene3D" id="2.30.22.10">
    <property type="entry name" value="Head domain of nucleotide exchange factor GrpE"/>
    <property type="match status" value="1"/>
</dbReference>
<comment type="caution">
    <text evidence="7">The sequence shown here is derived from an EMBL/GenBank/DDBJ whole genome shotgun (WGS) entry which is preliminary data.</text>
</comment>
<dbReference type="InterPro" id="IPR009012">
    <property type="entry name" value="GrpE_head"/>
</dbReference>
<dbReference type="GO" id="GO:0051087">
    <property type="term" value="F:protein-folding chaperone binding"/>
    <property type="evidence" value="ECO:0007669"/>
    <property type="project" value="InterPro"/>
</dbReference>
<reference evidence="7 8" key="1">
    <citation type="submission" date="2019-06" db="EMBL/GenBank/DDBJ databases">
        <title>Draft genome sequence of Miniimonas arenae KCTC 19750T isolated from sea sand.</title>
        <authorList>
            <person name="Park S.-J."/>
        </authorList>
    </citation>
    <scope>NUCLEOTIDE SEQUENCE [LARGE SCALE GENOMIC DNA]</scope>
    <source>
        <strain evidence="7 8">KCTC 19750</strain>
    </source>
</reference>
<dbReference type="Gene3D" id="3.90.20.20">
    <property type="match status" value="1"/>
</dbReference>
<comment type="subunit">
    <text evidence="3">Homodimer.</text>
</comment>
<dbReference type="GO" id="GO:0051082">
    <property type="term" value="F:unfolded protein binding"/>
    <property type="evidence" value="ECO:0007669"/>
    <property type="project" value="TreeGrafter"/>
</dbReference>
<evidence type="ECO:0000256" key="6">
    <source>
        <dbReference type="SAM" id="MobiDB-lite"/>
    </source>
</evidence>
<accession>A0A5C5BB54</accession>
<comment type="function">
    <text evidence="3 4">Participates actively in the response to hyperosmotic and heat shock by preventing the aggregation of stress-denatured proteins, in association with DnaK and GrpE. It is the nucleotide exchange factor for DnaK and may function as a thermosensor. Unfolded proteins bind initially to DnaJ; upon interaction with the DnaJ-bound protein, DnaK hydrolyzes its bound ATP, resulting in the formation of a stable complex. GrpE releases ADP from DnaK; ATP binding to DnaK triggers the release of the substrate protein, thus completing the reaction cycle. Several rounds of ATP-dependent interactions between DnaJ, DnaK and GrpE are required for fully efficient folding.</text>
</comment>
<dbReference type="Pfam" id="PF01025">
    <property type="entry name" value="GrpE"/>
    <property type="match status" value="1"/>
</dbReference>